<evidence type="ECO:0000313" key="2">
    <source>
        <dbReference type="Proteomes" id="UP001163321"/>
    </source>
</evidence>
<organism evidence="1 2">
    <name type="scientific">Peronosclerospora sorghi</name>
    <dbReference type="NCBI Taxonomy" id="230839"/>
    <lineage>
        <taxon>Eukaryota</taxon>
        <taxon>Sar</taxon>
        <taxon>Stramenopiles</taxon>
        <taxon>Oomycota</taxon>
        <taxon>Peronosporomycetes</taxon>
        <taxon>Peronosporales</taxon>
        <taxon>Peronosporaceae</taxon>
        <taxon>Peronosclerospora</taxon>
    </lineage>
</organism>
<dbReference type="Proteomes" id="UP001163321">
    <property type="component" value="Chromosome 3"/>
</dbReference>
<name>A0ACC0WBQ1_9STRA</name>
<dbReference type="EMBL" id="CM047582">
    <property type="protein sequence ID" value="KAI9915545.1"/>
    <property type="molecule type" value="Genomic_DNA"/>
</dbReference>
<comment type="caution">
    <text evidence="1">The sequence shown here is derived from an EMBL/GenBank/DDBJ whole genome shotgun (WGS) entry which is preliminary data.</text>
</comment>
<gene>
    <name evidence="1" type="ORF">PsorP6_008263</name>
</gene>
<sequence>MRLFRRKKAQDIGNIKPNEKGNDTSVIPPPLLTLLDSVQGMDMKPPVTLALIGLMYLLHIQVTRVPSLLESFALCPEQVGTKTSIGALFIAPFIHQDDLHLYQSLLSFLWKGYKLETRLGSIGFMVLLIYIITLSQALILLGAYLISGGALQECFTGFSGVLTAMKPILTVHSPTFTQLYNFELPTKYAAWLEMVLTYLFVPKLPLLAQAAGIVTGYIYILIPNADALVSSVSRKIKQSLIRVGLIKRPLQRWQLWSKLIQSIRQNKQQRSARKL</sequence>
<accession>A0ACC0WBQ1</accession>
<keyword evidence="2" id="KW-1185">Reference proteome</keyword>
<reference evidence="1 2" key="1">
    <citation type="journal article" date="2022" name="bioRxiv">
        <title>The genome of the oomycete Peronosclerospora sorghi, a cosmopolitan pathogen of maize and sorghum, is inflated with dispersed pseudogenes.</title>
        <authorList>
            <person name="Fletcher K."/>
            <person name="Martin F."/>
            <person name="Isakeit T."/>
            <person name="Cavanaugh K."/>
            <person name="Magill C."/>
            <person name="Michelmore R."/>
        </authorList>
    </citation>
    <scope>NUCLEOTIDE SEQUENCE [LARGE SCALE GENOMIC DNA]</scope>
    <source>
        <strain evidence="1">P6</strain>
    </source>
</reference>
<proteinExistence type="predicted"/>
<evidence type="ECO:0000313" key="1">
    <source>
        <dbReference type="EMBL" id="KAI9915545.1"/>
    </source>
</evidence>
<protein>
    <submittedName>
        <fullName evidence="1">Uncharacterized protein</fullName>
    </submittedName>
</protein>